<dbReference type="EMBL" id="JAFMPK010000022">
    <property type="protein sequence ID" value="MBO0608129.1"/>
    <property type="molecule type" value="Genomic_DNA"/>
</dbReference>
<evidence type="ECO:0000259" key="4">
    <source>
        <dbReference type="Pfam" id="PF13649"/>
    </source>
</evidence>
<dbReference type="Pfam" id="PF13649">
    <property type="entry name" value="Methyltransf_25"/>
    <property type="match status" value="1"/>
</dbReference>
<feature type="compositionally biased region" description="Low complexity" evidence="3">
    <location>
        <begin position="271"/>
        <end position="287"/>
    </location>
</feature>
<dbReference type="Gene3D" id="1.10.150.290">
    <property type="entry name" value="S-adenosyl-L-methionine-dependent methyltransferases"/>
    <property type="match status" value="1"/>
</dbReference>
<dbReference type="SUPFAM" id="SSF53335">
    <property type="entry name" value="S-adenosyl-L-methionine-dependent methyltransferases"/>
    <property type="match status" value="1"/>
</dbReference>
<dbReference type="PANTHER" id="PTHR43861">
    <property type="entry name" value="TRANS-ACONITATE 2-METHYLTRANSFERASE-RELATED"/>
    <property type="match status" value="1"/>
</dbReference>
<evidence type="ECO:0000256" key="1">
    <source>
        <dbReference type="ARBA" id="ARBA00022603"/>
    </source>
</evidence>
<feature type="domain" description="Methyltransferase" evidence="4">
    <location>
        <begin position="41"/>
        <end position="127"/>
    </location>
</feature>
<organism evidence="5 6">
    <name type="scientific">Myceligenerans salitolerans</name>
    <dbReference type="NCBI Taxonomy" id="1230528"/>
    <lineage>
        <taxon>Bacteria</taxon>
        <taxon>Bacillati</taxon>
        <taxon>Actinomycetota</taxon>
        <taxon>Actinomycetes</taxon>
        <taxon>Micrococcales</taxon>
        <taxon>Promicromonosporaceae</taxon>
        <taxon>Myceligenerans</taxon>
    </lineage>
</organism>
<comment type="caution">
    <text evidence="5">The sequence shown here is derived from an EMBL/GenBank/DDBJ whole genome shotgun (WGS) entry which is preliminary data.</text>
</comment>
<dbReference type="GO" id="GO:0032259">
    <property type="term" value="P:methylation"/>
    <property type="evidence" value="ECO:0007669"/>
    <property type="project" value="UniProtKB-KW"/>
</dbReference>
<dbReference type="PANTHER" id="PTHR43861:SF1">
    <property type="entry name" value="TRANS-ACONITATE 2-METHYLTRANSFERASE"/>
    <property type="match status" value="1"/>
</dbReference>
<dbReference type="GO" id="GO:0008168">
    <property type="term" value="F:methyltransferase activity"/>
    <property type="evidence" value="ECO:0007669"/>
    <property type="project" value="UniProtKB-KW"/>
</dbReference>
<sequence>MADWSPTRYLQFTDERSRSFRELTARVAERLVALDAVPDDIVDLGCGPGHLTGVLRSLWPEATVTGIDSSPAMIGKARDHDPGTTYLEGDIGDYAAGHLEVTEADVVVSNAALQWVPRHRTLLTALRDTARQVFAFQVPGNHDAPSHLLLREVAAREPYASALGGPVARRATDDPAGYLDLLAHPDWTLDAWETTYTHVLHGPDPVLRWISATGAQPTLHALQDVDPALRERFEEDYGAALRAAYPARPYGTPLLFRRVFVVAARNGATATGTAGAAGTSAAPGSTTTRDDCT</sequence>
<dbReference type="InterPro" id="IPR023149">
    <property type="entry name" value="Trans_acon_MeTrfase_C"/>
</dbReference>
<proteinExistence type="predicted"/>
<reference evidence="6" key="1">
    <citation type="submission" date="2023-07" db="EMBL/GenBank/DDBJ databases">
        <title>Myceligenerans salitolerans sp. nov., a halotolerant actinomycete isolated from a salt lake in Xinjiang, China.</title>
        <authorList>
            <person name="Guan T."/>
        </authorList>
    </citation>
    <scope>NUCLEOTIDE SEQUENCE [LARGE SCALE GENOMIC DNA]</scope>
    <source>
        <strain evidence="6">XHU 5031</strain>
    </source>
</reference>
<evidence type="ECO:0000313" key="6">
    <source>
        <dbReference type="Proteomes" id="UP000664617"/>
    </source>
</evidence>
<evidence type="ECO:0000256" key="3">
    <source>
        <dbReference type="SAM" id="MobiDB-lite"/>
    </source>
</evidence>
<dbReference type="CDD" id="cd02440">
    <property type="entry name" value="AdoMet_MTases"/>
    <property type="match status" value="1"/>
</dbReference>
<keyword evidence="6" id="KW-1185">Reference proteome</keyword>
<dbReference type="Gene3D" id="3.40.50.150">
    <property type="entry name" value="Vaccinia Virus protein VP39"/>
    <property type="match status" value="1"/>
</dbReference>
<protein>
    <submittedName>
        <fullName evidence="5">Methyltransferase domain-containing protein</fullName>
    </submittedName>
</protein>
<accession>A0ABS3I6V8</accession>
<keyword evidence="2" id="KW-0808">Transferase</keyword>
<evidence type="ECO:0000256" key="2">
    <source>
        <dbReference type="ARBA" id="ARBA00022679"/>
    </source>
</evidence>
<dbReference type="InterPro" id="IPR029063">
    <property type="entry name" value="SAM-dependent_MTases_sf"/>
</dbReference>
<keyword evidence="1 5" id="KW-0489">Methyltransferase</keyword>
<dbReference type="RefSeq" id="WP_207274121.1">
    <property type="nucleotide sequence ID" value="NZ_JAFMPK010000022.1"/>
</dbReference>
<gene>
    <name evidence="5" type="ORF">J0911_03700</name>
</gene>
<evidence type="ECO:0000313" key="5">
    <source>
        <dbReference type="EMBL" id="MBO0608129.1"/>
    </source>
</evidence>
<feature type="region of interest" description="Disordered" evidence="3">
    <location>
        <begin position="271"/>
        <end position="293"/>
    </location>
</feature>
<name>A0ABS3I6V8_9MICO</name>
<dbReference type="Proteomes" id="UP000664617">
    <property type="component" value="Unassembled WGS sequence"/>
</dbReference>
<dbReference type="InterPro" id="IPR041698">
    <property type="entry name" value="Methyltransf_25"/>
</dbReference>